<name>A0A0A0HPQ4_9RHOB</name>
<keyword evidence="1" id="KW-0812">Transmembrane</keyword>
<dbReference type="OrthoDB" id="7866534at2"/>
<proteinExistence type="predicted"/>
<accession>A0A0A0HPQ4</accession>
<feature type="transmembrane region" description="Helical" evidence="1">
    <location>
        <begin position="51"/>
        <end position="72"/>
    </location>
</feature>
<dbReference type="Proteomes" id="UP000030021">
    <property type="component" value="Unassembled WGS sequence"/>
</dbReference>
<comment type="caution">
    <text evidence="2">The sequence shown here is derived from an EMBL/GenBank/DDBJ whole genome shotgun (WGS) entry which is preliminary data.</text>
</comment>
<evidence type="ECO:0000256" key="1">
    <source>
        <dbReference type="SAM" id="Phobius"/>
    </source>
</evidence>
<sequence>MSEAFQGFDSRLKAIGRKRTRLAQGYVSKVGKDGLIIFRPKRRKSGLPLRGLLYLVLGFTFFKAVIIAHLGAPLYADRLAQLAQGSIVEQAGAVVMQSDPISQMLSAYLRPILR</sequence>
<dbReference type="STRING" id="215743.ROSMUCSMR3_03855"/>
<dbReference type="PATRIC" id="fig|1288298.3.peg.1161"/>
<keyword evidence="1" id="KW-1133">Transmembrane helix</keyword>
<keyword evidence="1" id="KW-0472">Membrane</keyword>
<protein>
    <submittedName>
        <fullName evidence="2">Uncharacterized protein</fullName>
    </submittedName>
</protein>
<dbReference type="AlphaFoldDB" id="A0A0A0HPQ4"/>
<dbReference type="EMBL" id="AONH01000005">
    <property type="protein sequence ID" value="KGM88926.1"/>
    <property type="molecule type" value="Genomic_DNA"/>
</dbReference>
<dbReference type="HOGENOM" id="CLU_153188_0_0_5"/>
<evidence type="ECO:0000313" key="3">
    <source>
        <dbReference type="Proteomes" id="UP000030021"/>
    </source>
</evidence>
<dbReference type="RefSeq" id="WP_037270846.1">
    <property type="nucleotide sequence ID" value="NZ_KN293977.1"/>
</dbReference>
<evidence type="ECO:0000313" key="2">
    <source>
        <dbReference type="EMBL" id="KGM88926.1"/>
    </source>
</evidence>
<gene>
    <name evidence="2" type="ORF">rosmuc_01149</name>
</gene>
<organism evidence="2 3">
    <name type="scientific">Roseovarius mucosus DSM 17069</name>
    <dbReference type="NCBI Taxonomy" id="1288298"/>
    <lineage>
        <taxon>Bacteria</taxon>
        <taxon>Pseudomonadati</taxon>
        <taxon>Pseudomonadota</taxon>
        <taxon>Alphaproteobacteria</taxon>
        <taxon>Rhodobacterales</taxon>
        <taxon>Roseobacteraceae</taxon>
        <taxon>Roseovarius</taxon>
    </lineage>
</organism>
<dbReference type="eggNOG" id="ENOG50334GT">
    <property type="taxonomic scope" value="Bacteria"/>
</dbReference>
<reference evidence="2 3" key="1">
    <citation type="submission" date="2013-01" db="EMBL/GenBank/DDBJ databases">
        <authorList>
            <person name="Fiebig A."/>
            <person name="Goeker M."/>
            <person name="Klenk H.-P.P."/>
        </authorList>
    </citation>
    <scope>NUCLEOTIDE SEQUENCE [LARGE SCALE GENOMIC DNA]</scope>
    <source>
        <strain evidence="2 3">DSM 17069</strain>
    </source>
</reference>